<accession>A0A0B1SHW3</accession>
<evidence type="ECO:0000313" key="2">
    <source>
        <dbReference type="Proteomes" id="UP000053660"/>
    </source>
</evidence>
<protein>
    <submittedName>
        <fullName evidence="1">Uncharacterized protein</fullName>
    </submittedName>
</protein>
<dbReference type="GO" id="GO:0004134">
    <property type="term" value="F:4-alpha-glucanotransferase activity"/>
    <property type="evidence" value="ECO:0007669"/>
    <property type="project" value="InterPro"/>
</dbReference>
<gene>
    <name evidence="1" type="ORF">OESDEN_15347</name>
</gene>
<reference evidence="1 2" key="1">
    <citation type="submission" date="2014-03" db="EMBL/GenBank/DDBJ databases">
        <title>Draft genome of the hookworm Oesophagostomum dentatum.</title>
        <authorList>
            <person name="Mitreva M."/>
        </authorList>
    </citation>
    <scope>NUCLEOTIDE SEQUENCE [LARGE SCALE GENOMIC DNA]</scope>
    <source>
        <strain evidence="1 2">OD-Hann</strain>
    </source>
</reference>
<dbReference type="OrthoDB" id="10248904at2759"/>
<dbReference type="EMBL" id="KN566104">
    <property type="protein sequence ID" value="KHJ84933.1"/>
    <property type="molecule type" value="Genomic_DNA"/>
</dbReference>
<keyword evidence="2" id="KW-1185">Reference proteome</keyword>
<organism evidence="1 2">
    <name type="scientific">Oesophagostomum dentatum</name>
    <name type="common">Nodular worm</name>
    <dbReference type="NCBI Taxonomy" id="61180"/>
    <lineage>
        <taxon>Eukaryota</taxon>
        <taxon>Metazoa</taxon>
        <taxon>Ecdysozoa</taxon>
        <taxon>Nematoda</taxon>
        <taxon>Chromadorea</taxon>
        <taxon>Rhabditida</taxon>
        <taxon>Rhabditina</taxon>
        <taxon>Rhabditomorpha</taxon>
        <taxon>Strongyloidea</taxon>
        <taxon>Strongylidae</taxon>
        <taxon>Oesophagostomum</taxon>
    </lineage>
</organism>
<dbReference type="Proteomes" id="UP000053660">
    <property type="component" value="Unassembled WGS sequence"/>
</dbReference>
<sequence>MIQQPVRPAPAMVAHGLFFDQSHDNPTPIKKRSVYDMLPTAAMVSMASCAVGSTRGYDELVRHAIHVVHEKRPYAEWGTETKYHTGLVEARRILNDLHLVLAKAHYTEVQSNFLKIHLHVVSIRAV</sequence>
<dbReference type="PANTHER" id="PTHR10569">
    <property type="entry name" value="GLYCOGEN DEBRANCHING ENZYME"/>
    <property type="match status" value="1"/>
</dbReference>
<dbReference type="GO" id="GO:0004135">
    <property type="term" value="F:amylo-alpha-1,6-glucosidase activity"/>
    <property type="evidence" value="ECO:0007669"/>
    <property type="project" value="InterPro"/>
</dbReference>
<dbReference type="InterPro" id="IPR010401">
    <property type="entry name" value="AGL/Gdb1"/>
</dbReference>
<dbReference type="PANTHER" id="PTHR10569:SF2">
    <property type="entry name" value="GLYCOGEN DEBRANCHING ENZYME"/>
    <property type="match status" value="1"/>
</dbReference>
<dbReference type="GO" id="GO:0005980">
    <property type="term" value="P:glycogen catabolic process"/>
    <property type="evidence" value="ECO:0007669"/>
    <property type="project" value="InterPro"/>
</dbReference>
<name>A0A0B1SHW3_OESDE</name>
<dbReference type="AlphaFoldDB" id="A0A0B1SHW3"/>
<proteinExistence type="predicted"/>
<evidence type="ECO:0000313" key="1">
    <source>
        <dbReference type="EMBL" id="KHJ84933.1"/>
    </source>
</evidence>